<dbReference type="Gene3D" id="1.10.510.10">
    <property type="entry name" value="Transferase(Phosphotransferase) domain 1"/>
    <property type="match status" value="1"/>
</dbReference>
<dbReference type="GO" id="GO:0035556">
    <property type="term" value="P:intracellular signal transduction"/>
    <property type="evidence" value="ECO:0007669"/>
    <property type="project" value="TreeGrafter"/>
</dbReference>
<feature type="compositionally biased region" description="Low complexity" evidence="3">
    <location>
        <begin position="706"/>
        <end position="720"/>
    </location>
</feature>
<dbReference type="GO" id="GO:0005829">
    <property type="term" value="C:cytosol"/>
    <property type="evidence" value="ECO:0007669"/>
    <property type="project" value="TreeGrafter"/>
</dbReference>
<protein>
    <recommendedName>
        <fullName evidence="4">Protein kinase domain-containing protein</fullName>
    </recommendedName>
</protein>
<name>A0AAD3TVG6_9TREE</name>
<dbReference type="GO" id="GO:0004674">
    <property type="term" value="F:protein serine/threonine kinase activity"/>
    <property type="evidence" value="ECO:0007669"/>
    <property type="project" value="TreeGrafter"/>
</dbReference>
<dbReference type="SUPFAM" id="SSF56112">
    <property type="entry name" value="Protein kinase-like (PK-like)"/>
    <property type="match status" value="1"/>
</dbReference>
<keyword evidence="6" id="KW-1185">Reference proteome</keyword>
<dbReference type="PROSITE" id="PS50011">
    <property type="entry name" value="PROTEIN_KINASE_DOM"/>
    <property type="match status" value="1"/>
</dbReference>
<reference evidence="5" key="2">
    <citation type="submission" date="2023-06" db="EMBL/GenBank/DDBJ databases">
        <authorList>
            <person name="Kobayashi Y."/>
            <person name="Kayamori A."/>
            <person name="Aoki K."/>
            <person name="Shiwa Y."/>
            <person name="Fujita N."/>
            <person name="Sugita T."/>
            <person name="Iwasaki W."/>
            <person name="Tanaka N."/>
            <person name="Takashima M."/>
        </authorList>
    </citation>
    <scope>NUCLEOTIDE SEQUENCE</scope>
    <source>
        <strain evidence="5">HIS016</strain>
    </source>
</reference>
<dbReference type="InterPro" id="IPR011009">
    <property type="entry name" value="Kinase-like_dom_sf"/>
</dbReference>
<feature type="region of interest" description="Disordered" evidence="3">
    <location>
        <begin position="280"/>
        <end position="300"/>
    </location>
</feature>
<dbReference type="PANTHER" id="PTHR24346:SF51">
    <property type="entry name" value="PAS DOMAIN-CONTAINING SERINE_THREONINE-PROTEIN KINASE"/>
    <property type="match status" value="1"/>
</dbReference>
<dbReference type="Pfam" id="PF00069">
    <property type="entry name" value="Pkinase"/>
    <property type="match status" value="1"/>
</dbReference>
<accession>A0AAD3TVG6</accession>
<evidence type="ECO:0000256" key="1">
    <source>
        <dbReference type="ARBA" id="ARBA00022741"/>
    </source>
</evidence>
<comment type="caution">
    <text evidence="5">The sequence shown here is derived from an EMBL/GenBank/DDBJ whole genome shotgun (WGS) entry which is preliminary data.</text>
</comment>
<feature type="region of interest" description="Disordered" evidence="3">
    <location>
        <begin position="681"/>
        <end position="725"/>
    </location>
</feature>
<dbReference type="SMART" id="SM00220">
    <property type="entry name" value="S_TKc"/>
    <property type="match status" value="1"/>
</dbReference>
<dbReference type="GO" id="GO:0005634">
    <property type="term" value="C:nucleus"/>
    <property type="evidence" value="ECO:0007669"/>
    <property type="project" value="TreeGrafter"/>
</dbReference>
<evidence type="ECO:0000313" key="6">
    <source>
        <dbReference type="Proteomes" id="UP001222932"/>
    </source>
</evidence>
<evidence type="ECO:0000256" key="3">
    <source>
        <dbReference type="SAM" id="MobiDB-lite"/>
    </source>
</evidence>
<feature type="region of interest" description="Disordered" evidence="3">
    <location>
        <begin position="313"/>
        <end position="451"/>
    </location>
</feature>
<feature type="compositionally biased region" description="Low complexity" evidence="3">
    <location>
        <begin position="99"/>
        <end position="111"/>
    </location>
</feature>
<feature type="region of interest" description="Disordered" evidence="3">
    <location>
        <begin position="194"/>
        <end position="220"/>
    </location>
</feature>
<dbReference type="Proteomes" id="UP001222932">
    <property type="component" value="Unassembled WGS sequence"/>
</dbReference>
<evidence type="ECO:0000259" key="4">
    <source>
        <dbReference type="PROSITE" id="PS50011"/>
    </source>
</evidence>
<dbReference type="GO" id="GO:0005524">
    <property type="term" value="F:ATP binding"/>
    <property type="evidence" value="ECO:0007669"/>
    <property type="project" value="UniProtKB-KW"/>
</dbReference>
<dbReference type="Gene3D" id="3.30.200.20">
    <property type="entry name" value="Phosphorylase Kinase, domain 1"/>
    <property type="match status" value="1"/>
</dbReference>
<dbReference type="InterPro" id="IPR008271">
    <property type="entry name" value="Ser/Thr_kinase_AS"/>
</dbReference>
<feature type="compositionally biased region" description="Polar residues" evidence="3">
    <location>
        <begin position="1"/>
        <end position="10"/>
    </location>
</feature>
<dbReference type="PROSITE" id="PS00108">
    <property type="entry name" value="PROTEIN_KINASE_ST"/>
    <property type="match status" value="1"/>
</dbReference>
<proteinExistence type="predicted"/>
<feature type="domain" description="Protein kinase" evidence="4">
    <location>
        <begin position="601"/>
        <end position="952"/>
    </location>
</feature>
<dbReference type="InterPro" id="IPR000719">
    <property type="entry name" value="Prot_kinase_dom"/>
</dbReference>
<feature type="compositionally biased region" description="Gly residues" evidence="3">
    <location>
        <begin position="331"/>
        <end position="342"/>
    </location>
</feature>
<evidence type="ECO:0000313" key="5">
    <source>
        <dbReference type="EMBL" id="GMK57363.1"/>
    </source>
</evidence>
<sequence>MTAAPQSIDSQGPEAHPSSWRSASDGSRLADEPQEIPNEGGDYDNSARFYHHMHSSSRTASPTRTGSMSPSGRSVSAGASPLMHRRKLSPHASGQAPNPAATLSTSLSPTSRFIQQHLPPTFPRPSSTQPSPDAADVSDPFTLPLPAPPLAHAQVILTPTTQEWHDLKEIVRLEGEHVLDSDCESACSATLDSGKRPMAGGDYFSNTRQDMPDQPVTPARPVFQPVVTAPSPLTQSNEEDSAELPSVVLQDMDGNSVDSDAVLSMDPSLGFTSLGRQDSLSLKSRSNSKVPKQKTKRELQREQLFKLVDQEIAEAEPEPEPGHRTWNIRGVGSGGGLGGRVGLEGSSTTNRAGNEPEKKWEESSAEPGSPKATLPESERSPTPESEPSLSRAPEVARSLHASSTSRPSPLQSTFISGATVPGSEGFPGSDIDLTSQPDSAAQPPPPETETERYEAIRHYARKLSTRKSLGSGPSRPPSLASSRRGSYEDEATAPRSPRRRDTLRVSLVAGRVVKPAEFPVLTPLTPANTAAVMSPKAAALQSFSPFLRASPTGMRPALLTQGSSFSGPGSYASSIIAPSLSATPANEPGSGGVGGHGIDDYIIVKEAGKGAYGLVMRARVRGAKGEPVGEEVIIKYIIKSRILADCWKKHKVLGPIPVEIHVMDQVRHLIYLRPPVQHPWDPFRPRRGAESNGGALGDSTPDQVDSSASASRSSTPASQANSTSRYISSELKHGPERGHPNVCKLLDFFEDREFYYLVMPRYGTGEDLFDHVESHPDGLDPFEARSFVGQLTDAVRFLHANGIVHRDIKDENVILDGNGRCQLIDFGSAAHWRPGKRWDTFSGTLHYASPEILRGETYGGKEQDVWALGTVAYVLLVGETPFADLPDEVFIGLVPGSRAEMALEARCGSPDEGRESDGGGSLYDAADFVRQCLQPEVSDRPTAEQLLRHKYLAGAEKSWTGFHGWERKNSRTSTPVSAA</sequence>
<gene>
    <name evidence="5" type="primary">FUN31</name>
    <name evidence="5" type="ORF">CspeluHIS016_0401970</name>
</gene>
<reference evidence="5" key="1">
    <citation type="journal article" date="2023" name="BMC Genomics">
        <title>Chromosome-level genome assemblies of Cutaneotrichosporon spp. (Trichosporonales, Basidiomycota) reveal imbalanced evolution between nucleotide sequences and chromosome synteny.</title>
        <authorList>
            <person name="Kobayashi Y."/>
            <person name="Kayamori A."/>
            <person name="Aoki K."/>
            <person name="Shiwa Y."/>
            <person name="Matsutani M."/>
            <person name="Fujita N."/>
            <person name="Sugita T."/>
            <person name="Iwasaki W."/>
            <person name="Tanaka N."/>
            <person name="Takashima M."/>
        </authorList>
    </citation>
    <scope>NUCLEOTIDE SEQUENCE</scope>
    <source>
        <strain evidence="5">HIS016</strain>
    </source>
</reference>
<keyword evidence="2" id="KW-0067">ATP-binding</keyword>
<dbReference type="AlphaFoldDB" id="A0AAD3TVG6"/>
<feature type="compositionally biased region" description="Polar residues" evidence="3">
    <location>
        <begin position="400"/>
        <end position="416"/>
    </location>
</feature>
<evidence type="ECO:0000256" key="2">
    <source>
        <dbReference type="ARBA" id="ARBA00022840"/>
    </source>
</evidence>
<feature type="compositionally biased region" description="Polar residues" evidence="3">
    <location>
        <begin position="280"/>
        <end position="290"/>
    </location>
</feature>
<feature type="compositionally biased region" description="Low complexity" evidence="3">
    <location>
        <begin position="382"/>
        <end position="391"/>
    </location>
</feature>
<feature type="compositionally biased region" description="Polar residues" evidence="3">
    <location>
        <begin position="56"/>
        <end position="74"/>
    </location>
</feature>
<dbReference type="PANTHER" id="PTHR24346">
    <property type="entry name" value="MAP/MICROTUBULE AFFINITY-REGULATING KINASE"/>
    <property type="match status" value="1"/>
</dbReference>
<feature type="region of interest" description="Disordered" evidence="3">
    <location>
        <begin position="1"/>
        <end position="145"/>
    </location>
</feature>
<dbReference type="GO" id="GO:0045719">
    <property type="term" value="P:negative regulation of glycogen biosynthetic process"/>
    <property type="evidence" value="ECO:0007669"/>
    <property type="project" value="TreeGrafter"/>
</dbReference>
<feature type="region of interest" description="Disordered" evidence="3">
    <location>
        <begin position="463"/>
        <end position="502"/>
    </location>
</feature>
<organism evidence="5 6">
    <name type="scientific">Cutaneotrichosporon spelunceum</name>
    <dbReference type="NCBI Taxonomy" id="1672016"/>
    <lineage>
        <taxon>Eukaryota</taxon>
        <taxon>Fungi</taxon>
        <taxon>Dikarya</taxon>
        <taxon>Basidiomycota</taxon>
        <taxon>Agaricomycotina</taxon>
        <taxon>Tremellomycetes</taxon>
        <taxon>Trichosporonales</taxon>
        <taxon>Trichosporonaceae</taxon>
        <taxon>Cutaneotrichosporon</taxon>
    </lineage>
</organism>
<feature type="compositionally biased region" description="Low complexity" evidence="3">
    <location>
        <begin position="468"/>
        <end position="484"/>
    </location>
</feature>
<dbReference type="EMBL" id="BTCM01000004">
    <property type="protein sequence ID" value="GMK57363.1"/>
    <property type="molecule type" value="Genomic_DNA"/>
</dbReference>
<dbReference type="FunFam" id="3.30.200.20:FF:000747">
    <property type="entry name" value="Unplaced genomic scaffold supercont1.2, whole genome shotgun sequence"/>
    <property type="match status" value="1"/>
</dbReference>
<keyword evidence="1" id="KW-0547">Nucleotide-binding</keyword>